<dbReference type="PANTHER" id="PTHR43804:SF1">
    <property type="entry name" value="PEPTIDE CHAIN RELEASE FACTOR 1, MITOCHONDRIAL"/>
    <property type="match status" value="1"/>
</dbReference>
<evidence type="ECO:0000256" key="2">
    <source>
        <dbReference type="ARBA" id="ARBA00022917"/>
    </source>
</evidence>
<dbReference type="Pfam" id="PF00472">
    <property type="entry name" value="RF-1"/>
    <property type="match status" value="1"/>
</dbReference>
<dbReference type="GO" id="GO:0070126">
    <property type="term" value="P:mitochondrial translational termination"/>
    <property type="evidence" value="ECO:0007669"/>
    <property type="project" value="TreeGrafter"/>
</dbReference>
<dbReference type="FunFam" id="3.30.160.20:FF:000004">
    <property type="entry name" value="Peptide chain release factor 1"/>
    <property type="match status" value="1"/>
</dbReference>
<keyword evidence="3" id="KW-0175">Coiled coil</keyword>
<dbReference type="InterPro" id="IPR005139">
    <property type="entry name" value="PCRF"/>
</dbReference>
<dbReference type="Pfam" id="PF03462">
    <property type="entry name" value="PCRF"/>
    <property type="match status" value="1"/>
</dbReference>
<dbReference type="GO" id="GO:0003747">
    <property type="term" value="F:translation release factor activity"/>
    <property type="evidence" value="ECO:0007669"/>
    <property type="project" value="InterPro"/>
</dbReference>
<dbReference type="AlphaFoldDB" id="A0A8C8RXJ6"/>
<dbReference type="Gene3D" id="3.30.160.20">
    <property type="match status" value="1"/>
</dbReference>
<feature type="coiled-coil region" evidence="3">
    <location>
        <begin position="115"/>
        <end position="145"/>
    </location>
</feature>
<evidence type="ECO:0000256" key="3">
    <source>
        <dbReference type="SAM" id="Coils"/>
    </source>
</evidence>
<feature type="domain" description="Peptide chain release factor" evidence="4">
    <location>
        <begin position="140"/>
        <end position="256"/>
    </location>
</feature>
<dbReference type="Gene3D" id="6.10.140.1950">
    <property type="match status" value="1"/>
</dbReference>
<dbReference type="GO" id="GO:0005739">
    <property type="term" value="C:mitochondrion"/>
    <property type="evidence" value="ECO:0007669"/>
    <property type="project" value="TreeGrafter"/>
</dbReference>
<dbReference type="Proteomes" id="UP000694393">
    <property type="component" value="Unplaced"/>
</dbReference>
<comment type="similarity">
    <text evidence="1">Belongs to the prokaryotic/mitochondrial release factor family.</text>
</comment>
<evidence type="ECO:0000313" key="5">
    <source>
        <dbReference type="Ensembl" id="ENSPCEP00000011516.1"/>
    </source>
</evidence>
<dbReference type="Gene3D" id="3.30.70.1660">
    <property type="match status" value="1"/>
</dbReference>
<keyword evidence="6" id="KW-1185">Reference proteome</keyword>
<reference evidence="5" key="2">
    <citation type="submission" date="2025-09" db="UniProtKB">
        <authorList>
            <consortium name="Ensembl"/>
        </authorList>
    </citation>
    <scope>IDENTIFICATION</scope>
</reference>
<proteinExistence type="inferred from homology"/>
<organism evidence="5 6">
    <name type="scientific">Pelusios castaneus</name>
    <name type="common">West African mud turtle</name>
    <dbReference type="NCBI Taxonomy" id="367368"/>
    <lineage>
        <taxon>Eukaryota</taxon>
        <taxon>Metazoa</taxon>
        <taxon>Chordata</taxon>
        <taxon>Craniata</taxon>
        <taxon>Vertebrata</taxon>
        <taxon>Euteleostomi</taxon>
        <taxon>Archelosauria</taxon>
        <taxon>Testudinata</taxon>
        <taxon>Testudines</taxon>
        <taxon>Pleurodira</taxon>
        <taxon>Pelomedusidae</taxon>
        <taxon>Pelusios</taxon>
    </lineage>
</organism>
<keyword evidence="2" id="KW-0648">Protein biosynthesis</keyword>
<evidence type="ECO:0000313" key="6">
    <source>
        <dbReference type="Proteomes" id="UP000694393"/>
    </source>
</evidence>
<dbReference type="InterPro" id="IPR000352">
    <property type="entry name" value="Pep_chain_release_fac_I"/>
</dbReference>
<evidence type="ECO:0000256" key="1">
    <source>
        <dbReference type="ARBA" id="ARBA00010835"/>
    </source>
</evidence>
<dbReference type="Ensembl" id="ENSPCET00000011891.1">
    <property type="protein sequence ID" value="ENSPCEP00000011516.1"/>
    <property type="gene ID" value="ENSPCEG00000009105.1"/>
</dbReference>
<reference evidence="5" key="1">
    <citation type="submission" date="2025-08" db="UniProtKB">
        <authorList>
            <consortium name="Ensembl"/>
        </authorList>
    </citation>
    <scope>IDENTIFICATION</scope>
</reference>
<sequence>MKPFQGIRLFQHLLADCLHCCRPHRSPSLVKRVGHMTALSSLRYKYLLSTVKPALSFNDWPRRYHQDFRALWGHETVRKYLETLKEEFQQVNQLLISGSMNEYDRSILSRRHTHLSTLVATLQEIKEAKREVQELEAMCADLDSKDEQQLLELALEEKEIINQKINTFWKKIFHSIVPWDKHDESNVILEVTTGRTTGGDICQQFTREVFEMYQNYAAYKRWTFEILNYTPNGYGGLHHATAYILGDCVYRYLKYEGGIHRVQRIPEFGLSSRMQRIHSGTMSVIVLPLPGETDFKVHPKDLQIDTFKAKGAGGQHVNSTDSAVRITHIPSGLAVECQQKRSQKLNKEIALQTLRTKLYQQVMEKDLSQMENARKLQLGTRDQSERIRTYNFCQDRVTDHRISYDVRNIKEFLCGQGELDKLINMLLEFADMEALIQHLENINSLEKER</sequence>
<dbReference type="SUPFAM" id="SSF75620">
    <property type="entry name" value="Release factor"/>
    <property type="match status" value="1"/>
</dbReference>
<evidence type="ECO:0000259" key="4">
    <source>
        <dbReference type="SMART" id="SM00937"/>
    </source>
</evidence>
<dbReference type="InterPro" id="IPR050057">
    <property type="entry name" value="Prokaryotic/Mito_RF"/>
</dbReference>
<name>A0A8C8RXJ6_9SAUR</name>
<dbReference type="InterPro" id="IPR045853">
    <property type="entry name" value="Pep_chain_release_fac_I_sf"/>
</dbReference>
<protein>
    <submittedName>
        <fullName evidence="5">Mitochondrial translation release factor 1</fullName>
    </submittedName>
</protein>
<accession>A0A8C8RXJ6</accession>
<dbReference type="PANTHER" id="PTHR43804">
    <property type="entry name" value="LD18447P"/>
    <property type="match status" value="1"/>
</dbReference>
<dbReference type="SMART" id="SM00937">
    <property type="entry name" value="PCRF"/>
    <property type="match status" value="1"/>
</dbReference>